<dbReference type="Pfam" id="PF01169">
    <property type="entry name" value="GDT1"/>
    <property type="match status" value="2"/>
</dbReference>
<sequence>MDAVFYSTVLSFGVIFVAELGDKSQLMALTFATRYKIVPTLIGITVATAVVHLASVGIGYGLGVSLPTAWISLVAALAFIAFGFWTLRGDELSDDERDKVNRTTKSAIIAVGTAFFLAELGDKTMLATITLATDHGWFGTWLGSTLGMVAADALAIVVGRWLGKSLPEKTIKYGAAALFFLFGAWLLIEAITELT</sequence>
<dbReference type="Proteomes" id="UP000198863">
    <property type="component" value="Unassembled WGS sequence"/>
</dbReference>
<feature type="transmembrane region" description="Helical" evidence="6">
    <location>
        <begin position="108"/>
        <end position="132"/>
    </location>
</feature>
<evidence type="ECO:0000256" key="3">
    <source>
        <dbReference type="ARBA" id="ARBA00022692"/>
    </source>
</evidence>
<dbReference type="AlphaFoldDB" id="A0A1G7N6T8"/>
<keyword evidence="5 6" id="KW-0472">Membrane</keyword>
<keyword evidence="4 6" id="KW-1133">Transmembrane helix</keyword>
<evidence type="ECO:0000256" key="6">
    <source>
        <dbReference type="RuleBase" id="RU365102"/>
    </source>
</evidence>
<dbReference type="InterPro" id="IPR001727">
    <property type="entry name" value="GDT1-like"/>
</dbReference>
<protein>
    <recommendedName>
        <fullName evidence="6">GDT1 family protein</fullName>
    </recommendedName>
</protein>
<evidence type="ECO:0000313" key="7">
    <source>
        <dbReference type="EMBL" id="SDF69753.1"/>
    </source>
</evidence>
<evidence type="ECO:0000256" key="1">
    <source>
        <dbReference type="ARBA" id="ARBA00004141"/>
    </source>
</evidence>
<proteinExistence type="inferred from homology"/>
<feature type="transmembrane region" description="Helical" evidence="6">
    <location>
        <begin position="6"/>
        <end position="21"/>
    </location>
</feature>
<dbReference type="GO" id="GO:0016020">
    <property type="term" value="C:membrane"/>
    <property type="evidence" value="ECO:0007669"/>
    <property type="project" value="UniProtKB-SubCell"/>
</dbReference>
<dbReference type="PANTHER" id="PTHR12608">
    <property type="entry name" value="TRANSMEMBRANE PROTEIN HTP-1 RELATED"/>
    <property type="match status" value="1"/>
</dbReference>
<evidence type="ECO:0000256" key="5">
    <source>
        <dbReference type="ARBA" id="ARBA00023136"/>
    </source>
</evidence>
<comment type="subcellular location">
    <subcellularLocation>
        <location evidence="1 6">Membrane</location>
        <topology evidence="1 6">Multi-pass membrane protein</topology>
    </subcellularLocation>
</comment>
<feature type="transmembrane region" description="Helical" evidence="6">
    <location>
        <begin position="68"/>
        <end position="87"/>
    </location>
</feature>
<feature type="transmembrane region" description="Helical" evidence="6">
    <location>
        <begin position="41"/>
        <end position="62"/>
    </location>
</feature>
<feature type="transmembrane region" description="Helical" evidence="6">
    <location>
        <begin position="170"/>
        <end position="188"/>
    </location>
</feature>
<name>A0A1G7N6T8_9ACTN</name>
<keyword evidence="3 6" id="KW-0812">Transmembrane</keyword>
<organism evidence="7 8">
    <name type="scientific">Klenkia brasiliensis</name>
    <dbReference type="NCBI Taxonomy" id="333142"/>
    <lineage>
        <taxon>Bacteria</taxon>
        <taxon>Bacillati</taxon>
        <taxon>Actinomycetota</taxon>
        <taxon>Actinomycetes</taxon>
        <taxon>Geodermatophilales</taxon>
        <taxon>Geodermatophilaceae</taxon>
        <taxon>Klenkia</taxon>
    </lineage>
</organism>
<gene>
    <name evidence="7" type="ORF">SAMN05660324_0916</name>
</gene>
<accession>A0A1G7N6T8</accession>
<reference evidence="8" key="1">
    <citation type="submission" date="2016-10" db="EMBL/GenBank/DDBJ databases">
        <authorList>
            <person name="Varghese N."/>
            <person name="Submissions S."/>
        </authorList>
    </citation>
    <scope>NUCLEOTIDE SEQUENCE [LARGE SCALE GENOMIC DNA]</scope>
    <source>
        <strain evidence="8">DSM 44526</strain>
    </source>
</reference>
<keyword evidence="8" id="KW-1185">Reference proteome</keyword>
<dbReference type="GO" id="GO:0046873">
    <property type="term" value="F:metal ion transmembrane transporter activity"/>
    <property type="evidence" value="ECO:0007669"/>
    <property type="project" value="InterPro"/>
</dbReference>
<dbReference type="RefSeq" id="WP_207507555.1">
    <property type="nucleotide sequence ID" value="NZ_FNCF01000001.1"/>
</dbReference>
<dbReference type="EMBL" id="FNCF01000001">
    <property type="protein sequence ID" value="SDF69753.1"/>
    <property type="molecule type" value="Genomic_DNA"/>
</dbReference>
<evidence type="ECO:0000256" key="4">
    <source>
        <dbReference type="ARBA" id="ARBA00022989"/>
    </source>
</evidence>
<feature type="transmembrane region" description="Helical" evidence="6">
    <location>
        <begin position="138"/>
        <end position="158"/>
    </location>
</feature>
<comment type="similarity">
    <text evidence="2 6">Belongs to the GDT1 family.</text>
</comment>
<evidence type="ECO:0000256" key="2">
    <source>
        <dbReference type="ARBA" id="ARBA00009190"/>
    </source>
</evidence>
<evidence type="ECO:0000313" key="8">
    <source>
        <dbReference type="Proteomes" id="UP000198863"/>
    </source>
</evidence>
<dbReference type="PANTHER" id="PTHR12608:SF1">
    <property type="entry name" value="TRANSMEMBRANE PROTEIN 165"/>
    <property type="match status" value="1"/>
</dbReference>